<reference evidence="1 2" key="1">
    <citation type="journal article" date="2019" name="Extremophiles">
        <title>Biogeography of thermophiles and predominance of Thermus scotoductus in domestic water heaters.</title>
        <authorList>
            <person name="Wilpiszeski R.L."/>
            <person name="Zhang Z."/>
            <person name="House C.H."/>
        </authorList>
    </citation>
    <scope>NUCLEOTIDE SEQUENCE [LARGE SCALE GENOMIC DNA]</scope>
    <source>
        <strain evidence="1 2">16_S16</strain>
    </source>
</reference>
<dbReference type="EMBL" id="PEMH01000052">
    <property type="protein sequence ID" value="RTI02511.1"/>
    <property type="molecule type" value="Genomic_DNA"/>
</dbReference>
<gene>
    <name evidence="1" type="ORF">CSW29_02430</name>
</gene>
<comment type="caution">
    <text evidence="1">The sequence shown here is derived from an EMBL/GenBank/DDBJ whole genome shotgun (WGS) entry which is preliminary data.</text>
</comment>
<dbReference type="AlphaFoldDB" id="A0A430UIZ2"/>
<dbReference type="Proteomes" id="UP000288347">
    <property type="component" value="Unassembled WGS sequence"/>
</dbReference>
<sequence>MPMASSRVPRTSHRERRRIQSQLQQSLTYLLDQTRGAALQADRPTQAAMSMTTAVRLSAPIPG</sequence>
<name>A0A430UIZ2_THESC</name>
<proteinExistence type="predicted"/>
<organism evidence="1 2">
    <name type="scientific">Thermus scotoductus</name>
    <dbReference type="NCBI Taxonomy" id="37636"/>
    <lineage>
        <taxon>Bacteria</taxon>
        <taxon>Thermotogati</taxon>
        <taxon>Deinococcota</taxon>
        <taxon>Deinococci</taxon>
        <taxon>Thermales</taxon>
        <taxon>Thermaceae</taxon>
        <taxon>Thermus</taxon>
    </lineage>
</organism>
<evidence type="ECO:0000313" key="2">
    <source>
        <dbReference type="Proteomes" id="UP000288347"/>
    </source>
</evidence>
<accession>A0A430UIZ2</accession>
<protein>
    <submittedName>
        <fullName evidence="1">Uncharacterized protein</fullName>
    </submittedName>
</protein>
<evidence type="ECO:0000313" key="1">
    <source>
        <dbReference type="EMBL" id="RTI02511.1"/>
    </source>
</evidence>